<organism evidence="2 3">
    <name type="scientific">Floridaenema aerugineum BLCC-F46</name>
    <dbReference type="NCBI Taxonomy" id="3153654"/>
    <lineage>
        <taxon>Bacteria</taxon>
        <taxon>Bacillati</taxon>
        <taxon>Cyanobacteriota</taxon>
        <taxon>Cyanophyceae</taxon>
        <taxon>Oscillatoriophycideae</taxon>
        <taxon>Aerosakkonematales</taxon>
        <taxon>Aerosakkonemataceae</taxon>
        <taxon>Floridanema</taxon>
        <taxon>Floridanema aerugineum</taxon>
    </lineage>
</organism>
<reference evidence="2 3" key="1">
    <citation type="submission" date="2024-09" db="EMBL/GenBank/DDBJ databases">
        <title>Floridaenema gen nov. (Aerosakkonemataceae, Aerosakkonematales ord. nov., Cyanobacteria) from benthic tropical and subtropical fresh waters, with the description of four new species.</title>
        <authorList>
            <person name="Moretto J.A."/>
            <person name="Berthold D.E."/>
            <person name="Lefler F.W."/>
            <person name="Huang I.-S."/>
            <person name="Laughinghouse H. IV."/>
        </authorList>
    </citation>
    <scope>NUCLEOTIDE SEQUENCE [LARGE SCALE GENOMIC DNA]</scope>
    <source>
        <strain evidence="2 3">BLCC-F46</strain>
    </source>
</reference>
<comment type="caution">
    <text evidence="2">The sequence shown here is derived from an EMBL/GenBank/DDBJ whole genome shotgun (WGS) entry which is preliminary data.</text>
</comment>
<evidence type="ECO:0000259" key="1">
    <source>
        <dbReference type="Pfam" id="PF05419"/>
    </source>
</evidence>
<accession>A0ABV4XCL4</accession>
<dbReference type="Gene3D" id="1.10.10.1770">
    <property type="entry name" value="Gun4-like"/>
    <property type="match status" value="1"/>
</dbReference>
<name>A0ABV4XCL4_9CYAN</name>
<evidence type="ECO:0000313" key="2">
    <source>
        <dbReference type="EMBL" id="MFB2880530.1"/>
    </source>
</evidence>
<dbReference type="Proteomes" id="UP001576774">
    <property type="component" value="Unassembled WGS sequence"/>
</dbReference>
<dbReference type="EMBL" id="JBHFNQ010000204">
    <property type="protein sequence ID" value="MFB2880530.1"/>
    <property type="molecule type" value="Genomic_DNA"/>
</dbReference>
<dbReference type="RefSeq" id="WP_413273552.1">
    <property type="nucleotide sequence ID" value="NZ_JBHFNQ010000204.1"/>
</dbReference>
<proteinExistence type="predicted"/>
<feature type="domain" description="GUN4-like" evidence="1">
    <location>
        <begin position="3"/>
        <end position="35"/>
    </location>
</feature>
<dbReference type="SUPFAM" id="SSF140869">
    <property type="entry name" value="GUN4-like"/>
    <property type="match status" value="2"/>
</dbReference>
<dbReference type="InterPro" id="IPR037215">
    <property type="entry name" value="GUN4-like_sf"/>
</dbReference>
<evidence type="ECO:0000313" key="3">
    <source>
        <dbReference type="Proteomes" id="UP001576774"/>
    </source>
</evidence>
<dbReference type="InterPro" id="IPR008629">
    <property type="entry name" value="GUN4-like"/>
</dbReference>
<dbReference type="Pfam" id="PF05419">
    <property type="entry name" value="GUN4"/>
    <property type="match status" value="1"/>
</dbReference>
<protein>
    <submittedName>
        <fullName evidence="2">GUN4 domain-containing protein</fullName>
    </submittedName>
</protein>
<keyword evidence="3" id="KW-1185">Reference proteome</keyword>
<sequence>MVGFSVQKEIYKSVGKDYQRLGDRVGWRVNRIWRVNTSLFEPLVGENYILTDNGPEAVDLTTGDRWRVAQKVWIPWWEMTFSLDAPPGHLPAAFWSWWVRLAGKKSTMYPRYRDWIGTLLERVDACGL</sequence>
<gene>
    <name evidence="2" type="ORF">ACE1CC_27080</name>
</gene>